<comment type="similarity">
    <text evidence="2">Belongs to the peptidase C19 family.</text>
</comment>
<dbReference type="PROSITE" id="PS00973">
    <property type="entry name" value="USP_2"/>
    <property type="match status" value="1"/>
</dbReference>
<feature type="compositionally biased region" description="Polar residues" evidence="8">
    <location>
        <begin position="1487"/>
        <end position="1496"/>
    </location>
</feature>
<comment type="catalytic activity">
    <reaction evidence="1">
        <text>Thiol-dependent hydrolysis of ester, thioester, amide, peptide and isopeptide bonds formed by the C-terminal Gly of ubiquitin (a 76-residue protein attached to proteins as an intracellular targeting signal).</text>
        <dbReference type="EC" id="3.4.19.12"/>
    </reaction>
</comment>
<feature type="domain" description="DUSP" evidence="10">
    <location>
        <begin position="264"/>
        <end position="388"/>
    </location>
</feature>
<dbReference type="InterPro" id="IPR035927">
    <property type="entry name" value="DUSP-like_sf"/>
</dbReference>
<feature type="compositionally biased region" description="Polar residues" evidence="8">
    <location>
        <begin position="1550"/>
        <end position="1562"/>
    </location>
</feature>
<keyword evidence="12" id="KW-1185">Reference proteome</keyword>
<feature type="compositionally biased region" description="Basic residues" evidence="8">
    <location>
        <begin position="14"/>
        <end position="24"/>
    </location>
</feature>
<protein>
    <recommendedName>
        <fullName evidence="3">ubiquitinyl hydrolase 1</fullName>
        <ecNumber evidence="3">3.4.19.12</ecNumber>
    </recommendedName>
</protein>
<proteinExistence type="inferred from homology"/>
<evidence type="ECO:0000313" key="11">
    <source>
        <dbReference type="EMBL" id="CAJ2509958.1"/>
    </source>
</evidence>
<feature type="compositionally biased region" description="Low complexity" evidence="8">
    <location>
        <begin position="575"/>
        <end position="586"/>
    </location>
</feature>
<dbReference type="InterPro" id="IPR001394">
    <property type="entry name" value="Peptidase_C19_UCH"/>
</dbReference>
<dbReference type="InterPro" id="IPR006615">
    <property type="entry name" value="Pept_C19_DUSP"/>
</dbReference>
<dbReference type="Proteomes" id="UP001295740">
    <property type="component" value="Unassembled WGS sequence"/>
</dbReference>
<evidence type="ECO:0000256" key="4">
    <source>
        <dbReference type="ARBA" id="ARBA00022670"/>
    </source>
</evidence>
<feature type="domain" description="USP" evidence="9">
    <location>
        <begin position="620"/>
        <end position="1448"/>
    </location>
</feature>
<dbReference type="PANTHER" id="PTHR21646">
    <property type="entry name" value="UBIQUITIN CARBOXYL-TERMINAL HYDROLASE"/>
    <property type="match status" value="1"/>
</dbReference>
<dbReference type="InterPro" id="IPR050185">
    <property type="entry name" value="Ub_carboxyl-term_hydrolase"/>
</dbReference>
<feature type="compositionally biased region" description="Basic and acidic residues" evidence="8">
    <location>
        <begin position="1589"/>
        <end position="1600"/>
    </location>
</feature>
<evidence type="ECO:0000256" key="3">
    <source>
        <dbReference type="ARBA" id="ARBA00012759"/>
    </source>
</evidence>
<evidence type="ECO:0000259" key="9">
    <source>
        <dbReference type="PROSITE" id="PS50235"/>
    </source>
</evidence>
<dbReference type="PROSITE" id="PS00972">
    <property type="entry name" value="USP_1"/>
    <property type="match status" value="1"/>
</dbReference>
<dbReference type="InterPro" id="IPR018200">
    <property type="entry name" value="USP_CS"/>
</dbReference>
<dbReference type="EMBL" id="CAUWAG010000013">
    <property type="protein sequence ID" value="CAJ2509958.1"/>
    <property type="molecule type" value="Genomic_DNA"/>
</dbReference>
<evidence type="ECO:0000256" key="6">
    <source>
        <dbReference type="ARBA" id="ARBA00022801"/>
    </source>
</evidence>
<gene>
    <name evidence="11" type="ORF">KHLLAP_LOCUS10426</name>
</gene>
<feature type="compositionally biased region" description="Polar residues" evidence="8">
    <location>
        <begin position="50"/>
        <end position="62"/>
    </location>
</feature>
<evidence type="ECO:0000256" key="7">
    <source>
        <dbReference type="ARBA" id="ARBA00022807"/>
    </source>
</evidence>
<feature type="compositionally biased region" description="Basic residues" evidence="8">
    <location>
        <begin position="1180"/>
        <end position="1215"/>
    </location>
</feature>
<reference evidence="11" key="1">
    <citation type="submission" date="2023-10" db="EMBL/GenBank/DDBJ databases">
        <authorList>
            <person name="Hackl T."/>
        </authorList>
    </citation>
    <scope>NUCLEOTIDE SEQUENCE</scope>
</reference>
<keyword evidence="7" id="KW-0788">Thiol protease</keyword>
<feature type="region of interest" description="Disordered" evidence="8">
    <location>
        <begin position="1098"/>
        <end position="1239"/>
    </location>
</feature>
<dbReference type="SUPFAM" id="SSF54001">
    <property type="entry name" value="Cysteine proteinases"/>
    <property type="match status" value="1"/>
</dbReference>
<dbReference type="InterPro" id="IPR038765">
    <property type="entry name" value="Papain-like_cys_pep_sf"/>
</dbReference>
<dbReference type="PROSITE" id="PS50235">
    <property type="entry name" value="USP_3"/>
    <property type="match status" value="1"/>
</dbReference>
<evidence type="ECO:0000313" key="12">
    <source>
        <dbReference type="Proteomes" id="UP001295740"/>
    </source>
</evidence>
<sequence>MPTYLPTLVAKTPSSKKRKIATRKSAKDENPHTPTLHDIPLQSCEDDSDYSFSFTTQAQPDTPSEPAYIRNDSLPPASSLPPRLQTNNSSSLACAEDASSTASSPSGAYADLTIHSDRGGDTPAPELSVALNNHPPPPGRGTSPFAKTTHHRAIMGGAADFPERASSPLKRRASSMDPDAPEQHANEDVDMIAAPPPTTDTNTEPPSEQAGGTAAMVQDTEDKTAMSTASDGAVPSTITSAGMSTNAKLPIRTHRPLVALQPPESLEQHVRAIRSLLEESQMQPLAEGQQRFLVSNKWLSHVPDESSSKKAKVDLSLIPPVDNSDIIAEIIVDPLVGNCNDVLKKKFVRLKPGYDTEQFTAFPPAAWDLLMQWPGLKDGQLPIIRTAHDNSQDKIGLDVVFEWHPPVLSIHRLWSAQSMVPVEASMKSRNPPPPRLVRSRTFNYQTFLKQAKALAQIDLSHKIRAWTVPQRPEAVSSGAIVPTPPASPGDKQDIDNNSADPFNHLLLDVASFLALEKGPERDLVDFADLTADPQHTSAKTLGYLGILADQSIVLDPHEGGNNWTSTFTTSQARISLPTSNSSNSLTVQNRNARSGRTSPASQGPLTRGRANRSGRTTGCVGLGNLGNTCYMNAALQCVRSVEELTKYFLAGEWERELNRDNPLAYNGDIAGAYAQLLKDIYKDSAPSSVMPRQFKNAIGRHSTGFSGYGQQDSQEFVGFLLDGLQEDLSRIKKKPYIEKPDSTDEMINDPVAIRRMADEVWGITRKRDDSVIADLFTGLYKSTLVCPCCGKVSITFDPFNNLTLQLPVANKWSHEVKFYPLNDRPINIRVEVDKHDSVKALKDFVSARTGVPAERLHGAEEWKDKFYKHYPDAASVSEEIGTKDDPSMYELEAKPTNTGAKPQKQQRLGMGVRSMVDEDEVNVTSWDTEQSQSLLVPVFHRRPDTHKSGYYKSRWSACVAPYFIVVTPREARSEDAIRRKVLEKVATFTKHPMFARQEESDSSDSTEAEMIGPNGSDTSSSGGSKVIAQSVKGEDDLVDVHMKDAGDSQGTARSHSVRHQFNHKRPVWVDTNRFLPAELQNLFAMGYFSENGTHLPTGFNTVSDDKEYPSLSSRAQPESPSSEDQDDNATNGTASNDDSSSDEVSRPSTNTPPTRMNDESDDDSPYQITKVTKSFTMRPKQSRQVKTSKKLSGKKAKGRQNMKGKKGAKRVRQQQHKIDRKQALESEDAFDSNEPLSDGGPLIRYGEAIVVDWTTSSYNEIFGTDDNGKSLDVSNATDTMADPDLDKSQAARAKRKKNGISLEECLDEFERDEILSEQDMWYCPRCKEHRRASKKLDLWKSPDILIMHLKRFSSSGFRRDKLETLVDFPIENLDISSRVLAKDDGKQEVYDLIGVDCHYGGLGGGHYTAYAKNFVDGQWYSYNDSSVSKISPDRIMDSSAYLLFYRRRSNVPLGGTHFRQLMEQFSEDVSDNDMPDSGEGQRLGEGFSQNGSSSAFQGAEASRLHGSHGGNFKRDDDAPVLTNTHFVLDSSVHRSIEDDEGVDLSDDVTRSTGFNPVIGTNSWSFENISGRGAANTGDSPLYSGAASDEAQHDLSDDERVGSPIDADLENFPGMSHYELAQSEVDPPSYTQSSAPEYEDQPDRGGMKGQVYEVLPDGENEQRSEDATEIHLDDDDKIKLA</sequence>
<dbReference type="InterPro" id="IPR028889">
    <property type="entry name" value="USP"/>
</dbReference>
<feature type="compositionally biased region" description="Polar residues" evidence="8">
    <location>
        <begin position="1128"/>
        <end position="1138"/>
    </location>
</feature>
<dbReference type="PANTHER" id="PTHR21646:SF24">
    <property type="entry name" value="UBIQUITIN CARBOXYL-TERMINAL HYDROLASE"/>
    <property type="match status" value="1"/>
</dbReference>
<dbReference type="Pfam" id="PF00443">
    <property type="entry name" value="UCH"/>
    <property type="match status" value="1"/>
</dbReference>
<evidence type="ECO:0000256" key="1">
    <source>
        <dbReference type="ARBA" id="ARBA00000707"/>
    </source>
</evidence>
<feature type="compositionally biased region" description="Basic and acidic residues" evidence="8">
    <location>
        <begin position="1659"/>
        <end position="1680"/>
    </location>
</feature>
<dbReference type="GO" id="GO:0016579">
    <property type="term" value="P:protein deubiquitination"/>
    <property type="evidence" value="ECO:0007669"/>
    <property type="project" value="InterPro"/>
</dbReference>
<name>A0AAI8VSR3_9PEZI</name>
<feature type="region of interest" description="Disordered" evidence="8">
    <location>
        <begin position="1622"/>
        <end position="1680"/>
    </location>
</feature>
<evidence type="ECO:0000259" key="10">
    <source>
        <dbReference type="PROSITE" id="PS51283"/>
    </source>
</evidence>
<feature type="compositionally biased region" description="Polar residues" evidence="8">
    <location>
        <begin position="1166"/>
        <end position="1175"/>
    </location>
</feature>
<feature type="region of interest" description="Disordered" evidence="8">
    <location>
        <begin position="575"/>
        <end position="613"/>
    </location>
</feature>
<evidence type="ECO:0000256" key="8">
    <source>
        <dbReference type="SAM" id="MobiDB-lite"/>
    </source>
</evidence>
<feature type="compositionally biased region" description="Polar residues" evidence="8">
    <location>
        <begin position="587"/>
        <end position="604"/>
    </location>
</feature>
<keyword evidence="5" id="KW-0833">Ubl conjugation pathway</keyword>
<dbReference type="CDD" id="cd02674">
    <property type="entry name" value="Peptidase_C19R"/>
    <property type="match status" value="1"/>
</dbReference>
<feature type="compositionally biased region" description="Polar residues" evidence="8">
    <location>
        <begin position="85"/>
        <end position="106"/>
    </location>
</feature>
<feature type="region of interest" description="Disordered" evidence="8">
    <location>
        <begin position="1"/>
        <end position="213"/>
    </location>
</feature>
<feature type="region of interest" description="Disordered" evidence="8">
    <location>
        <begin position="1579"/>
        <end position="1604"/>
    </location>
</feature>
<accession>A0AAI8VSR3</accession>
<keyword evidence="6" id="KW-0378">Hydrolase</keyword>
<dbReference type="Gene3D" id="3.90.70.10">
    <property type="entry name" value="Cysteine proteinases"/>
    <property type="match status" value="2"/>
</dbReference>
<feature type="region of interest" description="Disordered" evidence="8">
    <location>
        <begin position="1538"/>
        <end position="1562"/>
    </location>
</feature>
<dbReference type="SUPFAM" id="SSF143791">
    <property type="entry name" value="DUSP-like"/>
    <property type="match status" value="1"/>
</dbReference>
<evidence type="ECO:0000256" key="2">
    <source>
        <dbReference type="ARBA" id="ARBA00009085"/>
    </source>
</evidence>
<feature type="region of interest" description="Disordered" evidence="8">
    <location>
        <begin position="474"/>
        <end position="496"/>
    </location>
</feature>
<evidence type="ECO:0000256" key="5">
    <source>
        <dbReference type="ARBA" id="ARBA00022786"/>
    </source>
</evidence>
<feature type="region of interest" description="Disordered" evidence="8">
    <location>
        <begin position="1468"/>
        <end position="1516"/>
    </location>
</feature>
<dbReference type="GO" id="GO:0006508">
    <property type="term" value="P:proteolysis"/>
    <property type="evidence" value="ECO:0007669"/>
    <property type="project" value="UniProtKB-KW"/>
</dbReference>
<comment type="caution">
    <text evidence="11">The sequence shown here is derived from an EMBL/GenBank/DDBJ whole genome shotgun (WGS) entry which is preliminary data.</text>
</comment>
<dbReference type="EC" id="3.4.19.12" evidence="3"/>
<dbReference type="PROSITE" id="PS51283">
    <property type="entry name" value="DUSP"/>
    <property type="match status" value="1"/>
</dbReference>
<dbReference type="GO" id="GO:0004843">
    <property type="term" value="F:cysteine-type deubiquitinase activity"/>
    <property type="evidence" value="ECO:0007669"/>
    <property type="project" value="UniProtKB-EC"/>
</dbReference>
<dbReference type="Gene3D" id="3.30.2230.10">
    <property type="entry name" value="DUSP-like"/>
    <property type="match status" value="1"/>
</dbReference>
<keyword evidence="4" id="KW-0645">Protease</keyword>
<organism evidence="11 12">
    <name type="scientific">Anthostomella pinea</name>
    <dbReference type="NCBI Taxonomy" id="933095"/>
    <lineage>
        <taxon>Eukaryota</taxon>
        <taxon>Fungi</taxon>
        <taxon>Dikarya</taxon>
        <taxon>Ascomycota</taxon>
        <taxon>Pezizomycotina</taxon>
        <taxon>Sordariomycetes</taxon>
        <taxon>Xylariomycetidae</taxon>
        <taxon>Xylariales</taxon>
        <taxon>Xylariaceae</taxon>
        <taxon>Anthostomella</taxon>
    </lineage>
</organism>
<feature type="compositionally biased region" description="Low complexity" evidence="8">
    <location>
        <begin position="73"/>
        <end position="84"/>
    </location>
</feature>
<feature type="region of interest" description="Disordered" evidence="8">
    <location>
        <begin position="992"/>
        <end position="1025"/>
    </location>
</feature>
<feature type="compositionally biased region" description="Polar residues" evidence="8">
    <location>
        <begin position="1110"/>
        <end position="1120"/>
    </location>
</feature>